<dbReference type="Proteomes" id="UP001152607">
    <property type="component" value="Unassembled WGS sequence"/>
</dbReference>
<dbReference type="EMBL" id="CAOQHR010000001">
    <property type="protein sequence ID" value="CAI6258455.1"/>
    <property type="molecule type" value="Genomic_DNA"/>
</dbReference>
<gene>
    <name evidence="1" type="ORF">PDIGIT_LOCUS1249</name>
</gene>
<evidence type="ECO:0000313" key="2">
    <source>
        <dbReference type="Proteomes" id="UP001152607"/>
    </source>
</evidence>
<proteinExistence type="predicted"/>
<keyword evidence="2" id="KW-1185">Reference proteome</keyword>
<accession>A0A9W4U3A1</accession>
<protein>
    <submittedName>
        <fullName evidence="1">Uncharacterized protein</fullName>
    </submittedName>
</protein>
<dbReference type="AlphaFoldDB" id="A0A9W4U3A1"/>
<comment type="caution">
    <text evidence="1">The sequence shown here is derived from an EMBL/GenBank/DDBJ whole genome shotgun (WGS) entry which is preliminary data.</text>
</comment>
<sequence length="76" mass="8506">MGRYRLFPCKTSGPSRGCLVEAEVSLERNRDRWLHRRLVVNALGVLSLCHQRMDQSCYCLSHPKGYTSALGPPACG</sequence>
<name>A0A9W4U3A1_9PLEO</name>
<evidence type="ECO:0000313" key="1">
    <source>
        <dbReference type="EMBL" id="CAI6258455.1"/>
    </source>
</evidence>
<reference evidence="1" key="1">
    <citation type="submission" date="2023-01" db="EMBL/GenBank/DDBJ databases">
        <authorList>
            <person name="Van Ghelder C."/>
            <person name="Rancurel C."/>
        </authorList>
    </citation>
    <scope>NUCLEOTIDE SEQUENCE</scope>
    <source>
        <strain evidence="1">CNCM I-4278</strain>
    </source>
</reference>
<organism evidence="1 2">
    <name type="scientific">Periconia digitata</name>
    <dbReference type="NCBI Taxonomy" id="1303443"/>
    <lineage>
        <taxon>Eukaryota</taxon>
        <taxon>Fungi</taxon>
        <taxon>Dikarya</taxon>
        <taxon>Ascomycota</taxon>
        <taxon>Pezizomycotina</taxon>
        <taxon>Dothideomycetes</taxon>
        <taxon>Pleosporomycetidae</taxon>
        <taxon>Pleosporales</taxon>
        <taxon>Massarineae</taxon>
        <taxon>Periconiaceae</taxon>
        <taxon>Periconia</taxon>
    </lineage>
</organism>